<dbReference type="Proteomes" id="UP000887013">
    <property type="component" value="Unassembled WGS sequence"/>
</dbReference>
<gene>
    <name evidence="1" type="ORF">NPIL_426521</name>
</gene>
<dbReference type="EMBL" id="BMAW01113908">
    <property type="protein sequence ID" value="GFT59424.1"/>
    <property type="molecule type" value="Genomic_DNA"/>
</dbReference>
<evidence type="ECO:0000313" key="1">
    <source>
        <dbReference type="EMBL" id="GFT59424.1"/>
    </source>
</evidence>
<organism evidence="1 2">
    <name type="scientific">Nephila pilipes</name>
    <name type="common">Giant wood spider</name>
    <name type="synonym">Nephila maculata</name>
    <dbReference type="NCBI Taxonomy" id="299642"/>
    <lineage>
        <taxon>Eukaryota</taxon>
        <taxon>Metazoa</taxon>
        <taxon>Ecdysozoa</taxon>
        <taxon>Arthropoda</taxon>
        <taxon>Chelicerata</taxon>
        <taxon>Arachnida</taxon>
        <taxon>Araneae</taxon>
        <taxon>Araneomorphae</taxon>
        <taxon>Entelegynae</taxon>
        <taxon>Araneoidea</taxon>
        <taxon>Nephilidae</taxon>
        <taxon>Nephila</taxon>
    </lineage>
</organism>
<evidence type="ECO:0000313" key="2">
    <source>
        <dbReference type="Proteomes" id="UP000887013"/>
    </source>
</evidence>
<proteinExistence type="predicted"/>
<dbReference type="AlphaFoldDB" id="A0A8X6PDU0"/>
<name>A0A8X6PDU0_NEPPI</name>
<comment type="caution">
    <text evidence="1">The sequence shown here is derived from an EMBL/GenBank/DDBJ whole genome shotgun (WGS) entry which is preliminary data.</text>
</comment>
<accession>A0A8X6PDU0</accession>
<sequence length="85" mass="9692">MVFHIFEKIGNPSKENVEAADFEFTVQSEKRLNLKEAEDLALQNGEDEVCSLWNYITISSIKRNTVSSRFSSKFLNMSGARDNNT</sequence>
<reference evidence="1" key="1">
    <citation type="submission" date="2020-08" db="EMBL/GenBank/DDBJ databases">
        <title>Multicomponent nature underlies the extraordinary mechanical properties of spider dragline silk.</title>
        <authorList>
            <person name="Kono N."/>
            <person name="Nakamura H."/>
            <person name="Mori M."/>
            <person name="Yoshida Y."/>
            <person name="Ohtoshi R."/>
            <person name="Malay A.D."/>
            <person name="Moran D.A.P."/>
            <person name="Tomita M."/>
            <person name="Numata K."/>
            <person name="Arakawa K."/>
        </authorList>
    </citation>
    <scope>NUCLEOTIDE SEQUENCE</scope>
</reference>
<protein>
    <submittedName>
        <fullName evidence="1">Uncharacterized protein</fullName>
    </submittedName>
</protein>
<keyword evidence="2" id="KW-1185">Reference proteome</keyword>